<evidence type="ECO:0000256" key="5">
    <source>
        <dbReference type="ARBA" id="ARBA00022723"/>
    </source>
</evidence>
<sequence>MELWFFLMACVCVLVSLHGLSGLLGNKKLPPGPPTFPLLGSILWLLKSSRDFSSIEPVLRHLRTKYGPIVRLQIGSRPSIFIMSHEAAHKALVRNPTTFASRPPPFESLKVMCSGQRTIGTAAYGPLWRLLRQNLMAFTHPSRLVAYADGRRWAVQVLKNRLLAEAVGSSLGSIPMYDVIQVALFSLQSYMCFGEKFDEEMVRQIIEVQRATTMNINKFIVFNFVPRLTRIVFNKKWRKMLQIRKDQEDVMLPLIRSRIDRKDGKRESACYIDSIIDLQLADTKSKPTEGELVSLAMEFMIAGTDTSVGTMQWIMANVVKYQEVQDRILGEINAVVKPGQEIEEEEMEKMPYLKAVVLETLRRHPPGHFILPHAVTEDSKIDGYDITKDAIVNFTVAEMGRDPNMWADPMEFRPERFLKGDGKEVQFDIKSVREIRMMPFGAGRRICPVIDMAMLHVQLFIANMVRDFEWSPEEGRAPEDVDLSEVQDFTMIIWVFSDVSNERSIREREQANAPALLTLAEVEFVKKWVRMCYLGRLMASDKAPTVNRNKEGGKKVSNMAKWNHQHRLQTGGRGRCLWAVKGTRRLFLEFEETPLT</sequence>
<dbReference type="InterPro" id="IPR036396">
    <property type="entry name" value="Cyt_P450_sf"/>
</dbReference>
<dbReference type="PRINTS" id="PR00463">
    <property type="entry name" value="EP450I"/>
</dbReference>
<keyword evidence="9" id="KW-0732">Signal</keyword>
<proteinExistence type="predicted"/>
<comment type="caution">
    <text evidence="10">The sequence shown here is derived from an EMBL/GenBank/DDBJ whole genome shotgun (WGS) entry which is preliminary data.</text>
</comment>
<keyword evidence="5 8" id="KW-0479">Metal-binding</keyword>
<evidence type="ECO:0000256" key="1">
    <source>
        <dbReference type="ARBA" id="ARBA00001971"/>
    </source>
</evidence>
<evidence type="ECO:0000256" key="6">
    <source>
        <dbReference type="ARBA" id="ARBA00022989"/>
    </source>
</evidence>
<dbReference type="EMBL" id="PGOL01000891">
    <property type="protein sequence ID" value="PKI63344.1"/>
    <property type="molecule type" value="Genomic_DNA"/>
</dbReference>
<evidence type="ECO:0000256" key="7">
    <source>
        <dbReference type="ARBA" id="ARBA00023136"/>
    </source>
</evidence>
<evidence type="ECO:0000256" key="3">
    <source>
        <dbReference type="ARBA" id="ARBA00022617"/>
    </source>
</evidence>
<keyword evidence="8" id="KW-0408">Iron</keyword>
<dbReference type="PANTHER" id="PTHR24298:SF835">
    <property type="entry name" value="P450, PUTATIVE-RELATED"/>
    <property type="match status" value="1"/>
</dbReference>
<organism evidence="10 11">
    <name type="scientific">Punica granatum</name>
    <name type="common">Pomegranate</name>
    <dbReference type="NCBI Taxonomy" id="22663"/>
    <lineage>
        <taxon>Eukaryota</taxon>
        <taxon>Viridiplantae</taxon>
        <taxon>Streptophyta</taxon>
        <taxon>Embryophyta</taxon>
        <taxon>Tracheophyta</taxon>
        <taxon>Spermatophyta</taxon>
        <taxon>Magnoliopsida</taxon>
        <taxon>eudicotyledons</taxon>
        <taxon>Gunneridae</taxon>
        <taxon>Pentapetalae</taxon>
        <taxon>rosids</taxon>
        <taxon>malvids</taxon>
        <taxon>Myrtales</taxon>
        <taxon>Lythraceae</taxon>
        <taxon>Punica</taxon>
    </lineage>
</organism>
<dbReference type="GO" id="GO:0016709">
    <property type="term" value="F:oxidoreductase activity, acting on paired donors, with incorporation or reduction of molecular oxygen, NAD(P)H as one donor, and incorporation of one atom of oxygen"/>
    <property type="evidence" value="ECO:0007669"/>
    <property type="project" value="TreeGrafter"/>
</dbReference>
<evidence type="ECO:0000313" key="10">
    <source>
        <dbReference type="EMBL" id="PKI63344.1"/>
    </source>
</evidence>
<feature type="chain" id="PRO_5014112453" description="Cytochrome P450 89A2-like" evidence="9">
    <location>
        <begin position="23"/>
        <end position="596"/>
    </location>
</feature>
<dbReference type="InterPro" id="IPR001128">
    <property type="entry name" value="Cyt_P450"/>
</dbReference>
<dbReference type="PRINTS" id="PR00385">
    <property type="entry name" value="P450"/>
</dbReference>
<evidence type="ECO:0000256" key="2">
    <source>
        <dbReference type="ARBA" id="ARBA00004167"/>
    </source>
</evidence>
<reference evidence="10 11" key="1">
    <citation type="submission" date="2017-11" db="EMBL/GenBank/DDBJ databases">
        <title>De-novo sequencing of pomegranate (Punica granatum L.) genome.</title>
        <authorList>
            <person name="Akparov Z."/>
            <person name="Amiraslanov A."/>
            <person name="Hajiyeva S."/>
            <person name="Abbasov M."/>
            <person name="Kaur K."/>
            <person name="Hamwieh A."/>
            <person name="Solovyev V."/>
            <person name="Salamov A."/>
            <person name="Braich B."/>
            <person name="Kosarev P."/>
            <person name="Mahmoud A."/>
            <person name="Hajiyev E."/>
            <person name="Babayeva S."/>
            <person name="Izzatullayeva V."/>
            <person name="Mammadov A."/>
            <person name="Mammadov A."/>
            <person name="Sharifova S."/>
            <person name="Ojaghi J."/>
            <person name="Eynullazada K."/>
            <person name="Bayramov B."/>
            <person name="Abdulazimova A."/>
            <person name="Shahmuradov I."/>
        </authorList>
    </citation>
    <scope>NUCLEOTIDE SEQUENCE [LARGE SCALE GENOMIC DNA]</scope>
    <source>
        <strain evidence="11">cv. AG2017</strain>
        <tissue evidence="10">Leaf</tissue>
    </source>
</reference>
<dbReference type="SUPFAM" id="SSF48264">
    <property type="entry name" value="Cytochrome P450"/>
    <property type="match status" value="1"/>
</dbReference>
<feature type="binding site" description="axial binding residue" evidence="8">
    <location>
        <position position="447"/>
    </location>
    <ligand>
        <name>heme</name>
        <dbReference type="ChEBI" id="CHEBI:30413"/>
    </ligand>
    <ligandPart>
        <name>Fe</name>
        <dbReference type="ChEBI" id="CHEBI:18248"/>
    </ligandPart>
</feature>
<dbReference type="STRING" id="22663.A0A2I0K470"/>
<evidence type="ECO:0000313" key="11">
    <source>
        <dbReference type="Proteomes" id="UP000233551"/>
    </source>
</evidence>
<dbReference type="InterPro" id="IPR002401">
    <property type="entry name" value="Cyt_P450_E_grp-I"/>
</dbReference>
<dbReference type="Proteomes" id="UP000233551">
    <property type="component" value="Unassembled WGS sequence"/>
</dbReference>
<keyword evidence="7" id="KW-0472">Membrane</keyword>
<gene>
    <name evidence="10" type="ORF">CRG98_016232</name>
</gene>
<dbReference type="AlphaFoldDB" id="A0A2I0K470"/>
<comment type="cofactor">
    <cofactor evidence="1 8">
        <name>heme</name>
        <dbReference type="ChEBI" id="CHEBI:30413"/>
    </cofactor>
</comment>
<evidence type="ECO:0008006" key="12">
    <source>
        <dbReference type="Google" id="ProtNLM"/>
    </source>
</evidence>
<evidence type="ECO:0000256" key="9">
    <source>
        <dbReference type="SAM" id="SignalP"/>
    </source>
</evidence>
<name>A0A2I0K470_PUNGR</name>
<protein>
    <recommendedName>
        <fullName evidence="12">Cytochrome P450 89A2-like</fullName>
    </recommendedName>
</protein>
<comment type="subcellular location">
    <subcellularLocation>
        <location evidence="2">Membrane</location>
        <topology evidence="2">Single-pass membrane protein</topology>
    </subcellularLocation>
</comment>
<keyword evidence="11" id="KW-1185">Reference proteome</keyword>
<dbReference type="PANTHER" id="PTHR24298">
    <property type="entry name" value="FLAVONOID 3'-MONOOXYGENASE-RELATED"/>
    <property type="match status" value="1"/>
</dbReference>
<dbReference type="Gene3D" id="1.10.630.10">
    <property type="entry name" value="Cytochrome P450"/>
    <property type="match status" value="1"/>
</dbReference>
<keyword evidence="3 8" id="KW-0349">Heme</keyword>
<dbReference type="GO" id="GO:0020037">
    <property type="term" value="F:heme binding"/>
    <property type="evidence" value="ECO:0007669"/>
    <property type="project" value="InterPro"/>
</dbReference>
<evidence type="ECO:0000256" key="8">
    <source>
        <dbReference type="PIRSR" id="PIRSR602401-1"/>
    </source>
</evidence>
<dbReference type="CDD" id="cd11075">
    <property type="entry name" value="CYP77_89"/>
    <property type="match status" value="1"/>
</dbReference>
<accession>A0A2I0K470</accession>
<keyword evidence="6" id="KW-1133">Transmembrane helix</keyword>
<keyword evidence="4" id="KW-0812">Transmembrane</keyword>
<feature type="signal peptide" evidence="9">
    <location>
        <begin position="1"/>
        <end position="22"/>
    </location>
</feature>
<dbReference type="InterPro" id="IPR051103">
    <property type="entry name" value="Plant_metabolite_P450s"/>
</dbReference>
<dbReference type="Pfam" id="PF00067">
    <property type="entry name" value="p450"/>
    <property type="match status" value="1"/>
</dbReference>
<dbReference type="GO" id="GO:0005506">
    <property type="term" value="F:iron ion binding"/>
    <property type="evidence" value="ECO:0007669"/>
    <property type="project" value="InterPro"/>
</dbReference>
<dbReference type="GO" id="GO:0016020">
    <property type="term" value="C:membrane"/>
    <property type="evidence" value="ECO:0007669"/>
    <property type="project" value="UniProtKB-SubCell"/>
</dbReference>
<evidence type="ECO:0000256" key="4">
    <source>
        <dbReference type="ARBA" id="ARBA00022692"/>
    </source>
</evidence>